<dbReference type="Pfam" id="PF00005">
    <property type="entry name" value="ABC_tran"/>
    <property type="match status" value="1"/>
</dbReference>
<dbReference type="PROSITE" id="PS00211">
    <property type="entry name" value="ABC_TRANSPORTER_1"/>
    <property type="match status" value="1"/>
</dbReference>
<dbReference type="CDD" id="cd03293">
    <property type="entry name" value="ABC_NrtD_SsuB_transporters"/>
    <property type="match status" value="1"/>
</dbReference>
<keyword evidence="2" id="KW-0813">Transport</keyword>
<dbReference type="GO" id="GO:0005524">
    <property type="term" value="F:ATP binding"/>
    <property type="evidence" value="ECO:0007669"/>
    <property type="project" value="UniProtKB-KW"/>
</dbReference>
<dbReference type="InterPro" id="IPR027417">
    <property type="entry name" value="P-loop_NTPase"/>
</dbReference>
<keyword evidence="7" id="KW-1185">Reference proteome</keyword>
<dbReference type="EMBL" id="JAEPIV010000005">
    <property type="protein sequence ID" value="MBK4719673.1"/>
    <property type="molecule type" value="Genomic_DNA"/>
</dbReference>
<keyword evidence="3" id="KW-0547">Nucleotide-binding</keyword>
<dbReference type="Gene3D" id="3.40.50.300">
    <property type="entry name" value="P-loop containing nucleotide triphosphate hydrolases"/>
    <property type="match status" value="1"/>
</dbReference>
<dbReference type="PROSITE" id="PS50893">
    <property type="entry name" value="ABC_TRANSPORTER_2"/>
    <property type="match status" value="1"/>
</dbReference>
<gene>
    <name evidence="6" type="ORF">JJL56_12400</name>
</gene>
<dbReference type="PANTHER" id="PTHR42788:SF13">
    <property type="entry name" value="ALIPHATIC SULFONATES IMPORT ATP-BINDING PROTEIN SSUB"/>
    <property type="match status" value="1"/>
</dbReference>
<organism evidence="6 7">
    <name type="scientific">Azospirillum aestuarii</name>
    <dbReference type="NCBI Taxonomy" id="2802052"/>
    <lineage>
        <taxon>Bacteria</taxon>
        <taxon>Pseudomonadati</taxon>
        <taxon>Pseudomonadota</taxon>
        <taxon>Alphaproteobacteria</taxon>
        <taxon>Rhodospirillales</taxon>
        <taxon>Azospirillaceae</taxon>
        <taxon>Azospirillum</taxon>
    </lineage>
</organism>
<dbReference type="InterPro" id="IPR050166">
    <property type="entry name" value="ABC_transporter_ATP-bind"/>
</dbReference>
<proteinExistence type="inferred from homology"/>
<reference evidence="6 7" key="1">
    <citation type="submission" date="2021-01" db="EMBL/GenBank/DDBJ databases">
        <title>Azospirillum sp. YIM DDC1 draft genome.</title>
        <authorList>
            <person name="Wang Y.-X."/>
        </authorList>
    </citation>
    <scope>NUCLEOTIDE SEQUENCE [LARGE SCALE GENOMIC DNA]</scope>
    <source>
        <strain evidence="6 7">YIM DDC1</strain>
    </source>
</reference>
<dbReference type="SMART" id="SM00382">
    <property type="entry name" value="AAA"/>
    <property type="match status" value="1"/>
</dbReference>
<keyword evidence="4 6" id="KW-0067">ATP-binding</keyword>
<evidence type="ECO:0000259" key="5">
    <source>
        <dbReference type="PROSITE" id="PS50893"/>
    </source>
</evidence>
<feature type="domain" description="ABC transporter" evidence="5">
    <location>
        <begin position="17"/>
        <end position="245"/>
    </location>
</feature>
<comment type="similarity">
    <text evidence="1">Belongs to the ABC transporter superfamily.</text>
</comment>
<dbReference type="InterPro" id="IPR003593">
    <property type="entry name" value="AAA+_ATPase"/>
</dbReference>
<dbReference type="InterPro" id="IPR017871">
    <property type="entry name" value="ABC_transporter-like_CS"/>
</dbReference>
<evidence type="ECO:0000313" key="7">
    <source>
        <dbReference type="Proteomes" id="UP000654452"/>
    </source>
</evidence>
<accession>A0ABS1HXX7</accession>
<dbReference type="InterPro" id="IPR003439">
    <property type="entry name" value="ABC_transporter-like_ATP-bd"/>
</dbReference>
<evidence type="ECO:0000256" key="3">
    <source>
        <dbReference type="ARBA" id="ARBA00022741"/>
    </source>
</evidence>
<protein>
    <submittedName>
        <fullName evidence="6">ABC transporter ATP-binding protein</fullName>
    </submittedName>
</protein>
<dbReference type="PANTHER" id="PTHR42788">
    <property type="entry name" value="TAURINE IMPORT ATP-BINDING PROTEIN-RELATED"/>
    <property type="match status" value="1"/>
</dbReference>
<evidence type="ECO:0000313" key="6">
    <source>
        <dbReference type="EMBL" id="MBK4719673.1"/>
    </source>
</evidence>
<dbReference type="SUPFAM" id="SSF52540">
    <property type="entry name" value="P-loop containing nucleoside triphosphate hydrolases"/>
    <property type="match status" value="1"/>
</dbReference>
<comment type="caution">
    <text evidence="6">The sequence shown here is derived from an EMBL/GenBank/DDBJ whole genome shotgun (WGS) entry which is preliminary data.</text>
</comment>
<evidence type="ECO:0000256" key="2">
    <source>
        <dbReference type="ARBA" id="ARBA00022448"/>
    </source>
</evidence>
<dbReference type="Proteomes" id="UP000654452">
    <property type="component" value="Unassembled WGS sequence"/>
</dbReference>
<evidence type="ECO:0000256" key="4">
    <source>
        <dbReference type="ARBA" id="ARBA00022840"/>
    </source>
</evidence>
<evidence type="ECO:0000256" key="1">
    <source>
        <dbReference type="ARBA" id="ARBA00005417"/>
    </source>
</evidence>
<name>A0ABS1HXX7_9PROT</name>
<sequence>MNGPNGNGPNGNGSAVIDLKGVAIGYGAEAPPVLVDVDLSVGRGSFVAIVGPSGVGKSTLLRVVAGLHTARAGAVTIHETKKPGHRPVSLVFQDARLLPWRRVAKNVRFGLEGLPISTDEREERVAAALRLVRLDDYGRRWPYELSGGQRQRVGIARALAVDPDILLMDEPFGALDAITRHSLQDELLRIHRETGKTVLFVTHDLEEAVHLADRIIVLGGSPARIVQDVRNEPGRESGGFREQVEQLRSGIADNYSI</sequence>